<dbReference type="EMBL" id="CM026425">
    <property type="protein sequence ID" value="KAG0576530.1"/>
    <property type="molecule type" value="Genomic_DNA"/>
</dbReference>
<feature type="transmembrane region" description="Helical" evidence="1">
    <location>
        <begin position="73"/>
        <end position="94"/>
    </location>
</feature>
<organism evidence="2 3">
    <name type="scientific">Ceratodon purpureus</name>
    <name type="common">Fire moss</name>
    <name type="synonym">Dicranum purpureum</name>
    <dbReference type="NCBI Taxonomy" id="3225"/>
    <lineage>
        <taxon>Eukaryota</taxon>
        <taxon>Viridiplantae</taxon>
        <taxon>Streptophyta</taxon>
        <taxon>Embryophyta</taxon>
        <taxon>Bryophyta</taxon>
        <taxon>Bryophytina</taxon>
        <taxon>Bryopsida</taxon>
        <taxon>Dicranidae</taxon>
        <taxon>Pseudoditrichales</taxon>
        <taxon>Ditrichaceae</taxon>
        <taxon>Ceratodon</taxon>
    </lineage>
</organism>
<keyword evidence="3" id="KW-1185">Reference proteome</keyword>
<evidence type="ECO:0000256" key="1">
    <source>
        <dbReference type="SAM" id="Phobius"/>
    </source>
</evidence>
<sequence>MGRQVCCSHGGGQPLPVIEFVCLVARPLQAVSVWRKQLDLTAHLEQFDVLSFMNLHFLDIIVFTEESYYVFKYFSFLFPFWICAWSSLLADLLCRSPEN</sequence>
<keyword evidence="1" id="KW-0472">Membrane</keyword>
<name>A0A8T0HZC8_CERPU</name>
<evidence type="ECO:0000313" key="2">
    <source>
        <dbReference type="EMBL" id="KAG0576530.1"/>
    </source>
</evidence>
<dbReference type="Proteomes" id="UP000822688">
    <property type="component" value="Chromosome 5"/>
</dbReference>
<proteinExistence type="predicted"/>
<comment type="caution">
    <text evidence="2">The sequence shown here is derived from an EMBL/GenBank/DDBJ whole genome shotgun (WGS) entry which is preliminary data.</text>
</comment>
<protein>
    <submittedName>
        <fullName evidence="2">Uncharacterized protein</fullName>
    </submittedName>
</protein>
<keyword evidence="1" id="KW-0812">Transmembrane</keyword>
<gene>
    <name evidence="2" type="ORF">KC19_5G087300</name>
</gene>
<keyword evidence="1" id="KW-1133">Transmembrane helix</keyword>
<reference evidence="2" key="1">
    <citation type="submission" date="2020-06" db="EMBL/GenBank/DDBJ databases">
        <title>WGS assembly of Ceratodon purpureus strain R40.</title>
        <authorList>
            <person name="Carey S.B."/>
            <person name="Jenkins J."/>
            <person name="Shu S."/>
            <person name="Lovell J.T."/>
            <person name="Sreedasyam A."/>
            <person name="Maumus F."/>
            <person name="Tiley G.P."/>
            <person name="Fernandez-Pozo N."/>
            <person name="Barry K."/>
            <person name="Chen C."/>
            <person name="Wang M."/>
            <person name="Lipzen A."/>
            <person name="Daum C."/>
            <person name="Saski C.A."/>
            <person name="Payton A.C."/>
            <person name="Mcbreen J.C."/>
            <person name="Conrad R.E."/>
            <person name="Kollar L.M."/>
            <person name="Olsson S."/>
            <person name="Huttunen S."/>
            <person name="Landis J.B."/>
            <person name="Wickett N.J."/>
            <person name="Johnson M.G."/>
            <person name="Rensing S.A."/>
            <person name="Grimwood J."/>
            <person name="Schmutz J."/>
            <person name="Mcdaniel S.F."/>
        </authorList>
    </citation>
    <scope>NUCLEOTIDE SEQUENCE</scope>
    <source>
        <strain evidence="2">R40</strain>
    </source>
</reference>
<dbReference type="AlphaFoldDB" id="A0A8T0HZC8"/>
<accession>A0A8T0HZC8</accession>
<evidence type="ECO:0000313" key="3">
    <source>
        <dbReference type="Proteomes" id="UP000822688"/>
    </source>
</evidence>